<dbReference type="GO" id="GO:0051539">
    <property type="term" value="F:4 iron, 4 sulfur cluster binding"/>
    <property type="evidence" value="ECO:0007669"/>
    <property type="project" value="UniProtKB-KW"/>
</dbReference>
<dbReference type="GO" id="GO:0003824">
    <property type="term" value="F:catalytic activity"/>
    <property type="evidence" value="ECO:0007669"/>
    <property type="project" value="InterPro"/>
</dbReference>
<proteinExistence type="predicted"/>
<dbReference type="SFLD" id="SFLDS00029">
    <property type="entry name" value="Radical_SAM"/>
    <property type="match status" value="1"/>
</dbReference>
<evidence type="ECO:0000256" key="6">
    <source>
        <dbReference type="ARBA" id="ARBA00023014"/>
    </source>
</evidence>
<dbReference type="PANTHER" id="PTHR21339">
    <property type="entry name" value="RADICAL S-ADENOSYL METHIONINE DOMAIN-CONTAINING PROTEIN 2"/>
    <property type="match status" value="1"/>
</dbReference>
<reference evidence="9" key="1">
    <citation type="submission" date="2021-04" db="EMBL/GenBank/DDBJ databases">
        <authorList>
            <person name="Chebbi M.A.C M."/>
        </authorList>
    </citation>
    <scope>NUCLEOTIDE SEQUENCE</scope>
</reference>
<evidence type="ECO:0000313" key="9">
    <source>
        <dbReference type="EMBL" id="CAG5107272.1"/>
    </source>
</evidence>
<dbReference type="InterPro" id="IPR006638">
    <property type="entry name" value="Elp3/MiaA/NifB-like_rSAM"/>
</dbReference>
<dbReference type="InterPro" id="IPR007197">
    <property type="entry name" value="rSAM"/>
</dbReference>
<evidence type="ECO:0000259" key="8">
    <source>
        <dbReference type="PROSITE" id="PS51918"/>
    </source>
</evidence>
<dbReference type="PROSITE" id="PS51918">
    <property type="entry name" value="RADICAL_SAM"/>
    <property type="match status" value="1"/>
</dbReference>
<sequence>MSFSYRLLTFWSRRVDCSLTLVHHFYSIYFCEAECLLLIVLKLGLNDIKNSTIFRAESLSSSSLIRSLFFRLMVEVGNCSPYAFDAARTIFFPVHVVFAREFLLLDRQILRQFLLPIQLRFRPMFQAHSKIDITQEFKTSDENNKIYKKLISVNFHFTRKCNYECGFCFHTAKTSHYTKLEEAKRGLRMVKEVGMKKINFSGGEPFLYPKHLGELVKFCKITLELESTSIVSNGSQIKESWFQKYAKYLDILAISVDSFNEETNIKIGRGRGRHLEKLSDIRDWCEKYNVKFKLNSVISIYNWQENMVEEIENLKPFRWKVFQCLLVDTENAGEQAIRKAKDFIITDEQFEDFCSRHRHLSSFVPESNALMKESYIILDEYMRFLNKGDVYKESESILEVGVLKAMEQIDFDEQTFNARGCSTTTDPIISRTFVSAVVTSCDCTR</sequence>
<dbReference type="SFLD" id="SFLDF00318">
    <property type="entry name" value="Viperin"/>
    <property type="match status" value="1"/>
</dbReference>
<evidence type="ECO:0000256" key="5">
    <source>
        <dbReference type="ARBA" id="ARBA00023004"/>
    </source>
</evidence>
<dbReference type="InterPro" id="IPR013785">
    <property type="entry name" value="Aldolase_TIM"/>
</dbReference>
<dbReference type="SFLD" id="SFLDG01088">
    <property type="entry name" value="antiviral_proteins"/>
    <property type="match status" value="1"/>
</dbReference>
<evidence type="ECO:0000256" key="1">
    <source>
        <dbReference type="ARBA" id="ARBA00001966"/>
    </source>
</evidence>
<dbReference type="Gene3D" id="3.20.20.70">
    <property type="entry name" value="Aldolase class I"/>
    <property type="match status" value="1"/>
</dbReference>
<organism evidence="9 10">
    <name type="scientific">Cotesia congregata</name>
    <name type="common">Parasitoid wasp</name>
    <name type="synonym">Apanteles congregatus</name>
    <dbReference type="NCBI Taxonomy" id="51543"/>
    <lineage>
        <taxon>Eukaryota</taxon>
        <taxon>Metazoa</taxon>
        <taxon>Ecdysozoa</taxon>
        <taxon>Arthropoda</taxon>
        <taxon>Hexapoda</taxon>
        <taxon>Insecta</taxon>
        <taxon>Pterygota</taxon>
        <taxon>Neoptera</taxon>
        <taxon>Endopterygota</taxon>
        <taxon>Hymenoptera</taxon>
        <taxon>Apocrita</taxon>
        <taxon>Ichneumonoidea</taxon>
        <taxon>Braconidae</taxon>
        <taxon>Microgastrinae</taxon>
        <taxon>Cotesia</taxon>
    </lineage>
</organism>
<keyword evidence="4" id="KW-0479">Metal-binding</keyword>
<protein>
    <submittedName>
        <fullName evidence="9">Similar to rsad2: Radical S-adenosyl methionine domain-containing protein 2 (Danio rerio)</fullName>
    </submittedName>
</protein>
<keyword evidence="7" id="KW-0051">Antiviral defense</keyword>
<dbReference type="InterPro" id="IPR051196">
    <property type="entry name" value="RSAD2/Viperin_antiviral"/>
</dbReference>
<dbReference type="Pfam" id="PF04055">
    <property type="entry name" value="Radical_SAM"/>
    <property type="match status" value="1"/>
</dbReference>
<evidence type="ECO:0000256" key="2">
    <source>
        <dbReference type="ARBA" id="ARBA00022485"/>
    </source>
</evidence>
<keyword evidence="5" id="KW-0408">Iron</keyword>
<dbReference type="GO" id="GO:0046872">
    <property type="term" value="F:metal ion binding"/>
    <property type="evidence" value="ECO:0007669"/>
    <property type="project" value="UniProtKB-KW"/>
</dbReference>
<comment type="cofactor">
    <cofactor evidence="1">
        <name>[4Fe-4S] cluster</name>
        <dbReference type="ChEBI" id="CHEBI:49883"/>
    </cofactor>
</comment>
<dbReference type="InterPro" id="IPR058240">
    <property type="entry name" value="rSAM_sf"/>
</dbReference>
<dbReference type="NCBIfam" id="NF038283">
    <property type="entry name" value="viperin_w_prok"/>
    <property type="match status" value="1"/>
</dbReference>
<gene>
    <name evidence="9" type="ORF">HICCMSTLAB_LOCUS12666</name>
</gene>
<dbReference type="AlphaFoldDB" id="A0A8J2HP29"/>
<dbReference type="SFLD" id="SFLDG01067">
    <property type="entry name" value="SPASM/twitch_domain_containing"/>
    <property type="match status" value="1"/>
</dbReference>
<evidence type="ECO:0000256" key="7">
    <source>
        <dbReference type="ARBA" id="ARBA00023118"/>
    </source>
</evidence>
<keyword evidence="10" id="KW-1185">Reference proteome</keyword>
<dbReference type="CDD" id="cd01335">
    <property type="entry name" value="Radical_SAM"/>
    <property type="match status" value="1"/>
</dbReference>
<keyword evidence="3" id="KW-0949">S-adenosyl-L-methionine</keyword>
<comment type="caution">
    <text evidence="9">The sequence shown here is derived from an EMBL/GenBank/DDBJ whole genome shotgun (WGS) entry which is preliminary data.</text>
</comment>
<dbReference type="PANTHER" id="PTHR21339:SF0">
    <property type="entry name" value="S-ADENOSYLMETHIONINE-DEPENDENT NUCLEOTIDE DEHYDRATASE RSAD2"/>
    <property type="match status" value="1"/>
</dbReference>
<dbReference type="EMBL" id="CAJNRD030001124">
    <property type="protein sequence ID" value="CAG5107272.1"/>
    <property type="molecule type" value="Genomic_DNA"/>
</dbReference>
<name>A0A8J2HP29_COTCN</name>
<dbReference type="Proteomes" id="UP000786811">
    <property type="component" value="Unassembled WGS sequence"/>
</dbReference>
<evidence type="ECO:0000256" key="4">
    <source>
        <dbReference type="ARBA" id="ARBA00022723"/>
    </source>
</evidence>
<dbReference type="SUPFAM" id="SSF102114">
    <property type="entry name" value="Radical SAM enzymes"/>
    <property type="match status" value="1"/>
</dbReference>
<dbReference type="OrthoDB" id="549750at2759"/>
<dbReference type="SMART" id="SM00729">
    <property type="entry name" value="Elp3"/>
    <property type="match status" value="1"/>
</dbReference>
<dbReference type="GO" id="GO:0051607">
    <property type="term" value="P:defense response to virus"/>
    <property type="evidence" value="ECO:0007669"/>
    <property type="project" value="UniProtKB-KW"/>
</dbReference>
<evidence type="ECO:0000313" key="10">
    <source>
        <dbReference type="Proteomes" id="UP000786811"/>
    </source>
</evidence>
<keyword evidence="2" id="KW-0004">4Fe-4S</keyword>
<evidence type="ECO:0000256" key="3">
    <source>
        <dbReference type="ARBA" id="ARBA00022691"/>
    </source>
</evidence>
<feature type="domain" description="Radical SAM core" evidence="8">
    <location>
        <begin position="145"/>
        <end position="358"/>
    </location>
</feature>
<accession>A0A8J2HP29</accession>
<keyword evidence="6" id="KW-0411">Iron-sulfur</keyword>